<feature type="compositionally biased region" description="Polar residues" evidence="3">
    <location>
        <begin position="193"/>
        <end position="207"/>
    </location>
</feature>
<evidence type="ECO:0000256" key="2">
    <source>
        <dbReference type="ARBA" id="ARBA00023242"/>
    </source>
</evidence>
<gene>
    <name evidence="4" type="ORF">W97_03981</name>
</gene>
<feature type="region of interest" description="Disordered" evidence="3">
    <location>
        <begin position="181"/>
        <end position="207"/>
    </location>
</feature>
<dbReference type="OrthoDB" id="407832at2759"/>
<reference evidence="5" key="1">
    <citation type="submission" date="2012-06" db="EMBL/GenBank/DDBJ databases">
        <title>The genome sequence of Coniosporium apollinis CBS 100218.</title>
        <authorList>
            <consortium name="The Broad Institute Genome Sequencing Platform"/>
            <person name="Cuomo C."/>
            <person name="Gorbushina A."/>
            <person name="Noack S."/>
            <person name="Walker B."/>
            <person name="Young S.K."/>
            <person name="Zeng Q."/>
            <person name="Gargeya S."/>
            <person name="Fitzgerald M."/>
            <person name="Haas B."/>
            <person name="Abouelleil A."/>
            <person name="Alvarado L."/>
            <person name="Arachchi H.M."/>
            <person name="Berlin A.M."/>
            <person name="Chapman S.B."/>
            <person name="Goldberg J."/>
            <person name="Griggs A."/>
            <person name="Gujja S."/>
            <person name="Hansen M."/>
            <person name="Howarth C."/>
            <person name="Imamovic A."/>
            <person name="Larimer J."/>
            <person name="McCowan C."/>
            <person name="Montmayeur A."/>
            <person name="Murphy C."/>
            <person name="Neiman D."/>
            <person name="Pearson M."/>
            <person name="Priest M."/>
            <person name="Roberts A."/>
            <person name="Saif S."/>
            <person name="Shea T."/>
            <person name="Sisk P."/>
            <person name="Sykes S."/>
            <person name="Wortman J."/>
            <person name="Nusbaum C."/>
            <person name="Birren B."/>
        </authorList>
    </citation>
    <scope>NUCLEOTIDE SEQUENCE [LARGE SCALE GENOMIC DNA]</scope>
    <source>
        <strain evidence="5">CBS 100218</strain>
    </source>
</reference>
<feature type="region of interest" description="Disordered" evidence="3">
    <location>
        <begin position="75"/>
        <end position="136"/>
    </location>
</feature>
<dbReference type="InterPro" id="IPR021858">
    <property type="entry name" value="Fun_TF"/>
</dbReference>
<comment type="subcellular location">
    <subcellularLocation>
        <location evidence="1">Nucleus</location>
    </subcellularLocation>
</comment>
<dbReference type="GO" id="GO:0045944">
    <property type="term" value="P:positive regulation of transcription by RNA polymerase II"/>
    <property type="evidence" value="ECO:0007669"/>
    <property type="project" value="TreeGrafter"/>
</dbReference>
<dbReference type="Pfam" id="PF11951">
    <property type="entry name" value="Fungal_trans_2"/>
    <property type="match status" value="1"/>
</dbReference>
<dbReference type="AlphaFoldDB" id="R7YSD2"/>
<dbReference type="GeneID" id="19901292"/>
<protein>
    <recommendedName>
        <fullName evidence="6">ARCA protein</fullName>
    </recommendedName>
</protein>
<feature type="compositionally biased region" description="Polar residues" evidence="3">
    <location>
        <begin position="118"/>
        <end position="135"/>
    </location>
</feature>
<dbReference type="Proteomes" id="UP000016924">
    <property type="component" value="Unassembled WGS sequence"/>
</dbReference>
<organism evidence="4 5">
    <name type="scientific">Coniosporium apollinis (strain CBS 100218)</name>
    <name type="common">Rock-inhabiting black yeast</name>
    <dbReference type="NCBI Taxonomy" id="1168221"/>
    <lineage>
        <taxon>Eukaryota</taxon>
        <taxon>Fungi</taxon>
        <taxon>Dikarya</taxon>
        <taxon>Ascomycota</taxon>
        <taxon>Pezizomycotina</taxon>
        <taxon>Dothideomycetes</taxon>
        <taxon>Dothideomycetes incertae sedis</taxon>
        <taxon>Coniosporium</taxon>
    </lineage>
</organism>
<keyword evidence="2" id="KW-0539">Nucleus</keyword>
<dbReference type="EMBL" id="JH767570">
    <property type="protein sequence ID" value="EON64748.1"/>
    <property type="molecule type" value="Genomic_DNA"/>
</dbReference>
<feature type="compositionally biased region" description="Polar residues" evidence="3">
    <location>
        <begin position="95"/>
        <end position="106"/>
    </location>
</feature>
<evidence type="ECO:0000313" key="5">
    <source>
        <dbReference type="Proteomes" id="UP000016924"/>
    </source>
</evidence>
<dbReference type="GO" id="GO:0003700">
    <property type="term" value="F:DNA-binding transcription factor activity"/>
    <property type="evidence" value="ECO:0007669"/>
    <property type="project" value="TreeGrafter"/>
</dbReference>
<evidence type="ECO:0000256" key="1">
    <source>
        <dbReference type="ARBA" id="ARBA00004123"/>
    </source>
</evidence>
<dbReference type="HOGENOM" id="CLU_008719_1_3_1"/>
<evidence type="ECO:0008006" key="6">
    <source>
        <dbReference type="Google" id="ProtNLM"/>
    </source>
</evidence>
<dbReference type="RefSeq" id="XP_007780065.1">
    <property type="nucleotide sequence ID" value="XM_007781875.1"/>
</dbReference>
<evidence type="ECO:0000256" key="3">
    <source>
        <dbReference type="SAM" id="MobiDB-lite"/>
    </source>
</evidence>
<dbReference type="GO" id="GO:0000976">
    <property type="term" value="F:transcription cis-regulatory region binding"/>
    <property type="evidence" value="ECO:0007669"/>
    <property type="project" value="TreeGrafter"/>
</dbReference>
<proteinExistence type="predicted"/>
<keyword evidence="5" id="KW-1185">Reference proteome</keyword>
<accession>R7YSD2</accession>
<dbReference type="eggNOG" id="ENOG502SI6P">
    <property type="taxonomic scope" value="Eukaryota"/>
</dbReference>
<dbReference type="STRING" id="1168221.R7YSD2"/>
<dbReference type="OMA" id="GWTESPV"/>
<sequence>MEPIPDGMDWGLWELPTPYVLSNLITLGASKLDVANAKGSGLGKCEYDFAENQPWCRTSHNLSFIDETRELVSIYDRDSDPETNNVPTPIDWGGSTRSAPEPSSATLPPPTSRPAPLRTNSNSIGTPGINELSSPTKRRRLTGELESPFPFSDVFQGSPELNTGILQHSPIVHDSPVLHHSPGEVSHHRRVESYTSTSARGGTTGNPLDTADGFDALNRTASITSDFATGFSAVSETLSKIYLDAPIWPLQDREEAQLMRYFTEVLARSFDLCDQDRHFALVVPQRAAICPTLLNAIFAASARHLSRISDFDPFVSDRYHQECLKHLIPELSDTAAIMDENLLAATIILRFLEEVEAVPISGTDTQSHLLGTHIFISAQERSTVMGGLRQAAFWVGLRQEIYMAFVNQRSILPALEHCNIDRSFDMANDCTWANRIVVHCADVIRYCFGDGEHSVNTYNQLSDYCRDWMLYKPASFSPIFYREPLDGELFPEMWFLSDAVVTGLQHYHLARILLTAHNPKIPRLGPGQRAALRTMDEDIKHDVLALCGMAESNSLTPPNYVTACMAIAMAGDRFQLRHEQEALLGILVKTEKEHAWPTQTA</sequence>
<dbReference type="GO" id="GO:0005634">
    <property type="term" value="C:nucleus"/>
    <property type="evidence" value="ECO:0007669"/>
    <property type="project" value="UniProtKB-SubCell"/>
</dbReference>
<dbReference type="PANTHER" id="PTHR37534">
    <property type="entry name" value="TRANSCRIPTIONAL ACTIVATOR PROTEIN UGA3"/>
    <property type="match status" value="1"/>
</dbReference>
<dbReference type="PANTHER" id="PTHR37534:SF2">
    <property type="entry name" value="N-ACETYLTRANSFERASE DOMAIN-CONTAINING PROTEIN"/>
    <property type="match status" value="1"/>
</dbReference>
<name>R7YSD2_CONA1</name>
<evidence type="ECO:0000313" key="4">
    <source>
        <dbReference type="EMBL" id="EON64748.1"/>
    </source>
</evidence>